<dbReference type="InterPro" id="IPR050250">
    <property type="entry name" value="Macrolide_Exporter_MacB"/>
</dbReference>
<evidence type="ECO:0000256" key="4">
    <source>
        <dbReference type="ARBA" id="ARBA00022989"/>
    </source>
</evidence>
<feature type="domain" description="ABC3 transporter permease C-terminal" evidence="8">
    <location>
        <begin position="444"/>
        <end position="557"/>
    </location>
</feature>
<dbReference type="PANTHER" id="PTHR30572:SF4">
    <property type="entry name" value="ABC TRANSPORTER PERMEASE YTRF"/>
    <property type="match status" value="1"/>
</dbReference>
<comment type="similarity">
    <text evidence="6">Belongs to the ABC-4 integral membrane protein family.</text>
</comment>
<evidence type="ECO:0000256" key="3">
    <source>
        <dbReference type="ARBA" id="ARBA00022692"/>
    </source>
</evidence>
<keyword evidence="2" id="KW-1003">Cell membrane</keyword>
<dbReference type="KEGG" id="sgq:SGLAD_v1c08120"/>
<dbReference type="Pfam" id="PF02687">
    <property type="entry name" value="FtsX"/>
    <property type="match status" value="2"/>
</dbReference>
<evidence type="ECO:0000313" key="10">
    <source>
        <dbReference type="Proteomes" id="UP000294309"/>
    </source>
</evidence>
<comment type="subcellular location">
    <subcellularLocation>
        <location evidence="1">Cell membrane</location>
        <topology evidence="1">Multi-pass membrane protein</topology>
    </subcellularLocation>
</comment>
<sequence>MRNIFKSYLKLFIKSWVETLGTILFLSIFTMIVMGMLATPLQLSLKAQSIKNNTNQWDTQMQYKFRYNPNFMDDVLYKGNPYKINYEQETVKITKQYTDGFGWFTNEAHELIDDYVNNWVEHSNKIKKVDENAALQFKADIIYNFCYYLSRGGKDYEYKVKVEPDKKNQNSKEHSYVVDDEGNTTIKFANVFKSEVFEEMALFNSSRNIQSYITNKILSIINQKEQDLNYNVFQKLYTKSAVGNVNHTYSIESYNSLLTSQKDANLNNLVIQKSTKTILEEVTKDSGEIEAFVNDLFLKSNNLKIGDTFSVSYPTKANSKISLNFRIIGIANKYSALTPSHESYLDSTNNYSQIYVDKSFFNEEVLFSNNFLGENFMLPNSASIDQDRMVKNSKYNMNSYIVSDPTINFEGMISAGITPFKAMGKHEQIDKLTNLKIMTWIFSIIGGILLFLAFFFITFVLKKEINNTRKQLGVFKSLGYKTRELTWIFSIKTFMTMFVAIIFGYILSIPFQIKAASEVYANIVIFDYQQIYTNPIFLVVLIFIIPLIFALVSYFVIYSYLNEGALDLMNNAPKQKNYKWLSIAIYITVPITLIYFAFNRLLLYFLKKKDLGFSYRMQENFISFGKGKFILIMILIGFSSFLFTIQMRALPIINNMINGAFNIYTKDTNHIYNYWRNSKLAIKDKIVVDNSSNTPKINYVDYNEAGSVEDFIEKEGKKYFNKYDQISILMEKISILRTNNKAKIDEMVLDSYKRIVPIFYNIISLTYPLDQLSDNQFENAMNNMLLNLNKILDQKTSLDEKKMAAKNLFDNVSKWSDSDNNLYHIKNKDENLNNAVKLSDVAKYICVSTETGYSDCNNVEGYRQNILKNYLGGKVNSGSWNQNGTDDDQTQVNEVDKYLNTILKSWISEFAIKDFNSNDKTNEQFIASNTVLFNSSTDLLAYGISSYVTNNQNIDIDNTNVIAIDTTGKFGNPRTIFNINDIGDNQLELLRYDNEINTNVLVSQRIAKILNLSVGDTFDLQLGREGTIGLKANIVGIVSADNMSQNIFVDYNYLLKRFGDELIPNDEQFFNKKYSINKSLEGDFDLKKLQQSQLNLENKLTTTTVLTSSGVNAKEWIGPSLDIYFKNFESILKSNNIQIPNAILEPIKTFISKFVKDADDKMVYALSASSLNMSLVVLPLLKAAINAIMAEMSNTMLMYILIDILLLVILLIVIMNIVVTDAINIITIMRSMGYKDIQVNWMVMGRYLTGSLITFFGAYGMSWLMWWIVKIVIWNKLQVLISLPILVYIPFVSFIAIGGIMLIGWLAAMWQIKKQPLTYLVN</sequence>
<feature type="transmembrane region" description="Helical" evidence="7">
    <location>
        <begin position="1247"/>
        <end position="1269"/>
    </location>
</feature>
<dbReference type="GO" id="GO:0005886">
    <property type="term" value="C:plasma membrane"/>
    <property type="evidence" value="ECO:0007669"/>
    <property type="project" value="UniProtKB-SubCell"/>
</dbReference>
<protein>
    <submittedName>
        <fullName evidence="9">ABC transporter permease</fullName>
    </submittedName>
</protein>
<dbReference type="PANTHER" id="PTHR30572">
    <property type="entry name" value="MEMBRANE COMPONENT OF TRANSPORTER-RELATED"/>
    <property type="match status" value="1"/>
</dbReference>
<organism evidence="9 10">
    <name type="scientific">Spiroplasma gladiatoris</name>
    <dbReference type="NCBI Taxonomy" id="2143"/>
    <lineage>
        <taxon>Bacteria</taxon>
        <taxon>Bacillati</taxon>
        <taxon>Mycoplasmatota</taxon>
        <taxon>Mollicutes</taxon>
        <taxon>Entomoplasmatales</taxon>
        <taxon>Spiroplasmataceae</taxon>
        <taxon>Spiroplasma</taxon>
    </lineage>
</organism>
<feature type="domain" description="ABC3 transporter permease C-terminal" evidence="8">
    <location>
        <begin position="1200"/>
        <end position="1314"/>
    </location>
</feature>
<feature type="transmembrane region" description="Helical" evidence="7">
    <location>
        <begin position="626"/>
        <end position="645"/>
    </location>
</feature>
<dbReference type="OrthoDB" id="391548at2"/>
<name>A0A4P7AIK0_9MOLU</name>
<keyword evidence="5 7" id="KW-0472">Membrane</keyword>
<evidence type="ECO:0000259" key="8">
    <source>
        <dbReference type="Pfam" id="PF02687"/>
    </source>
</evidence>
<evidence type="ECO:0000256" key="7">
    <source>
        <dbReference type="SAM" id="Phobius"/>
    </source>
</evidence>
<keyword evidence="3 7" id="KW-0812">Transmembrane</keyword>
<gene>
    <name evidence="9" type="ORF">SGLAD_v1c08120</name>
</gene>
<keyword evidence="10" id="KW-1185">Reference proteome</keyword>
<feature type="transmembrane region" description="Helical" evidence="7">
    <location>
        <begin position="581"/>
        <end position="606"/>
    </location>
</feature>
<feature type="transmembrane region" description="Helical" evidence="7">
    <location>
        <begin position="1163"/>
        <end position="1185"/>
    </location>
</feature>
<dbReference type="GO" id="GO:0022857">
    <property type="term" value="F:transmembrane transporter activity"/>
    <property type="evidence" value="ECO:0007669"/>
    <property type="project" value="TreeGrafter"/>
</dbReference>
<feature type="transmembrane region" description="Helical" evidence="7">
    <location>
        <begin position="20"/>
        <end position="43"/>
    </location>
</feature>
<dbReference type="EMBL" id="CP038013">
    <property type="protein sequence ID" value="QBQ08011.1"/>
    <property type="molecule type" value="Genomic_DNA"/>
</dbReference>
<feature type="transmembrane region" description="Helical" evidence="7">
    <location>
        <begin position="1197"/>
        <end position="1226"/>
    </location>
</feature>
<evidence type="ECO:0000313" key="9">
    <source>
        <dbReference type="EMBL" id="QBQ08011.1"/>
    </source>
</evidence>
<evidence type="ECO:0000256" key="1">
    <source>
        <dbReference type="ARBA" id="ARBA00004651"/>
    </source>
</evidence>
<feature type="transmembrane region" description="Helical" evidence="7">
    <location>
        <begin position="1281"/>
        <end position="1308"/>
    </location>
</feature>
<feature type="transmembrane region" description="Helical" evidence="7">
    <location>
        <begin position="485"/>
        <end position="507"/>
    </location>
</feature>
<keyword evidence="4 7" id="KW-1133">Transmembrane helix</keyword>
<evidence type="ECO:0000256" key="2">
    <source>
        <dbReference type="ARBA" id="ARBA00022475"/>
    </source>
</evidence>
<feature type="transmembrane region" description="Helical" evidence="7">
    <location>
        <begin position="536"/>
        <end position="561"/>
    </location>
</feature>
<dbReference type="Proteomes" id="UP000294309">
    <property type="component" value="Chromosome"/>
</dbReference>
<reference evidence="9 10" key="1">
    <citation type="submission" date="2019-03" db="EMBL/GenBank/DDBJ databases">
        <title>Complete genome sequence of Spiroplasma gladiatoris TG-1 (DSM 22552).</title>
        <authorList>
            <person name="Lin Y.-C."/>
            <person name="Chou L."/>
            <person name="Kuo C.-H."/>
        </authorList>
    </citation>
    <scope>NUCLEOTIDE SEQUENCE [LARGE SCALE GENOMIC DNA]</scope>
    <source>
        <strain evidence="9 10">TG-1</strain>
    </source>
</reference>
<feature type="transmembrane region" description="Helical" evidence="7">
    <location>
        <begin position="437"/>
        <end position="461"/>
    </location>
</feature>
<accession>A0A4P7AIK0</accession>
<proteinExistence type="inferred from homology"/>
<evidence type="ECO:0000256" key="6">
    <source>
        <dbReference type="ARBA" id="ARBA00038076"/>
    </source>
</evidence>
<dbReference type="InterPro" id="IPR003838">
    <property type="entry name" value="ABC3_permease_C"/>
</dbReference>
<evidence type="ECO:0000256" key="5">
    <source>
        <dbReference type="ARBA" id="ARBA00023136"/>
    </source>
</evidence>